<dbReference type="InterPro" id="IPR052602">
    <property type="entry name" value="Growth_transcription_reg"/>
</dbReference>
<feature type="domain" description="TATA element modulatory factor 1 TATA binding" evidence="3">
    <location>
        <begin position="551"/>
        <end position="658"/>
    </location>
</feature>
<feature type="coiled-coil region" evidence="1">
    <location>
        <begin position="564"/>
        <end position="668"/>
    </location>
</feature>
<feature type="compositionally biased region" description="Low complexity" evidence="2">
    <location>
        <begin position="71"/>
        <end position="83"/>
    </location>
</feature>
<feature type="compositionally biased region" description="Low complexity" evidence="2">
    <location>
        <begin position="44"/>
        <end position="62"/>
    </location>
</feature>
<accession>A0A6A5BZZ7</accession>
<evidence type="ECO:0000259" key="3">
    <source>
        <dbReference type="Pfam" id="PF12325"/>
    </source>
</evidence>
<protein>
    <recommendedName>
        <fullName evidence="3">TATA element modulatory factor 1 TATA binding domain-containing protein</fullName>
    </recommendedName>
</protein>
<evidence type="ECO:0000313" key="4">
    <source>
        <dbReference type="EMBL" id="KAF0978589.1"/>
    </source>
</evidence>
<dbReference type="PANTHER" id="PTHR46515:SF1">
    <property type="entry name" value="TATA ELEMENT MODULATORY FACTOR"/>
    <property type="match status" value="1"/>
</dbReference>
<dbReference type="RefSeq" id="XP_044563302.1">
    <property type="nucleotide sequence ID" value="XM_044705600.1"/>
</dbReference>
<proteinExistence type="predicted"/>
<organism evidence="4 5">
    <name type="scientific">Naegleria fowleri</name>
    <name type="common">Brain eating amoeba</name>
    <dbReference type="NCBI Taxonomy" id="5763"/>
    <lineage>
        <taxon>Eukaryota</taxon>
        <taxon>Discoba</taxon>
        <taxon>Heterolobosea</taxon>
        <taxon>Tetramitia</taxon>
        <taxon>Eutetramitia</taxon>
        <taxon>Vahlkampfiidae</taxon>
        <taxon>Naegleria</taxon>
    </lineage>
</organism>
<dbReference type="InterPro" id="IPR022091">
    <property type="entry name" value="TMF_TATA-bd"/>
</dbReference>
<evidence type="ECO:0000256" key="2">
    <source>
        <dbReference type="SAM" id="MobiDB-lite"/>
    </source>
</evidence>
<feature type="coiled-coil region" evidence="1">
    <location>
        <begin position="391"/>
        <end position="502"/>
    </location>
</feature>
<dbReference type="VEuPathDB" id="AmoebaDB:NF0006950"/>
<feature type="region of interest" description="Disordered" evidence="2">
    <location>
        <begin position="219"/>
        <end position="247"/>
    </location>
</feature>
<dbReference type="Pfam" id="PF12325">
    <property type="entry name" value="TMF_TATA_bd"/>
    <property type="match status" value="1"/>
</dbReference>
<dbReference type="Proteomes" id="UP000444721">
    <property type="component" value="Unassembled WGS sequence"/>
</dbReference>
<gene>
    <name evidence="4" type="ORF">FDP41_002409</name>
</gene>
<keyword evidence="1" id="KW-0175">Coiled coil</keyword>
<dbReference type="OrthoDB" id="74178at2759"/>
<dbReference type="OMA" id="QWESVER"/>
<comment type="caution">
    <text evidence="4">The sequence shown here is derived from an EMBL/GenBank/DDBJ whole genome shotgun (WGS) entry which is preliminary data.</text>
</comment>
<evidence type="ECO:0000256" key="1">
    <source>
        <dbReference type="SAM" id="Coils"/>
    </source>
</evidence>
<name>A0A6A5BZZ7_NAEFO</name>
<evidence type="ECO:0000313" key="5">
    <source>
        <dbReference type="Proteomes" id="UP000444721"/>
    </source>
</evidence>
<dbReference type="PANTHER" id="PTHR46515">
    <property type="entry name" value="TATA ELEMENT MODULATORY FACTOR TMF1"/>
    <property type="match status" value="1"/>
</dbReference>
<dbReference type="VEuPathDB" id="AmoebaDB:FDP41_002409"/>
<feature type="compositionally biased region" description="Low complexity" evidence="2">
    <location>
        <begin position="19"/>
        <end position="33"/>
    </location>
</feature>
<reference evidence="4 5" key="1">
    <citation type="journal article" date="2019" name="Sci. Rep.">
        <title>Nanopore sequencing improves the draft genome of the human pathogenic amoeba Naegleria fowleri.</title>
        <authorList>
            <person name="Liechti N."/>
            <person name="Schurch N."/>
            <person name="Bruggmann R."/>
            <person name="Wittwer M."/>
        </authorList>
    </citation>
    <scope>NUCLEOTIDE SEQUENCE [LARGE SCALE GENOMIC DNA]</scope>
    <source>
        <strain evidence="4 5">ATCC 30894</strain>
    </source>
</reference>
<dbReference type="AlphaFoldDB" id="A0A6A5BZZ7"/>
<feature type="region of interest" description="Disordered" evidence="2">
    <location>
        <begin position="15"/>
        <end position="83"/>
    </location>
</feature>
<sequence>MNFASFLSRIETTIDKALSTSTDSSSDTTTQQQHENTKTPSKNVSTPVKSSSSALLSKTPSSDQVNKQLKTPTTTLNGGSTTNVAFNPNRCIRVKLGDASQEDPEVKELKEQIEALSKASKYHQEQYEEATKTINDYSNKIKILEKEKQKIQTSFDDLTMETKEKEKQFDTLKEEFSTRLGKEENKTAILRRDKEQLKKELQAKEKTISDLTSQLEKETQEKENLKQQKEKLEQQLKEHEQKKTEEKIELQNSQITTHLKQIESLEKSVTELTNENEQNKKIIKDLRKEYDLELEMKLAEVAKKYEIELTELHKTLEQLREMVSTVNKTSEEKVEVLKKEAESWMKKYRELEERSQEIFTLVPDATKPLLEQINSLEKTTAAKTSSFTEREKKYQAKLQIAENNLKMSEQEVIRLNKLNDRLKQTNVELEKEVSELKETFIAEKHKSDQERTKRIQLEMTVSSLQSSLARAQEENRYLDQQMNELNTTISRLNYEIEVLSQNNHHISLHDKHPSHRSPKTPSPEAQSPESLVIEKTNVNQEAGLSSPTTVNSSLLAPTELEEELRQKDLKIKTLYEKIRELEEIKDDLTERLSMYKQTNQTLANEIKEKEILVKQANDLTYRYEAALDLIGEKEETLQSLQEEFKYVKETFRNQVNDLLKEIESLKSVK</sequence>
<keyword evidence="5" id="KW-1185">Reference proteome</keyword>
<dbReference type="GO" id="GO:0005783">
    <property type="term" value="C:endoplasmic reticulum"/>
    <property type="evidence" value="ECO:0007669"/>
    <property type="project" value="TreeGrafter"/>
</dbReference>
<dbReference type="GO" id="GO:0005794">
    <property type="term" value="C:Golgi apparatus"/>
    <property type="evidence" value="ECO:0007669"/>
    <property type="project" value="TreeGrafter"/>
</dbReference>
<dbReference type="GeneID" id="68109627"/>
<dbReference type="EMBL" id="VFQX01000029">
    <property type="protein sequence ID" value="KAF0978589.1"/>
    <property type="molecule type" value="Genomic_DNA"/>
</dbReference>
<feature type="region of interest" description="Disordered" evidence="2">
    <location>
        <begin position="507"/>
        <end position="530"/>
    </location>
</feature>
<dbReference type="VEuPathDB" id="AmoebaDB:NfTy_041860"/>